<evidence type="ECO:0000259" key="4">
    <source>
        <dbReference type="PROSITE" id="PS50995"/>
    </source>
</evidence>
<evidence type="ECO:0000313" key="7">
    <source>
        <dbReference type="Proteomes" id="UP000469523"/>
    </source>
</evidence>
<dbReference type="RefSeq" id="WP_154440108.1">
    <property type="nucleotide sequence ID" value="NZ_JAHLPJ010000001.1"/>
</dbReference>
<keyword evidence="1" id="KW-0805">Transcription regulation</keyword>
<dbReference type="Pfam" id="PF01047">
    <property type="entry name" value="MarR"/>
    <property type="match status" value="1"/>
</dbReference>
<dbReference type="SMART" id="SM00347">
    <property type="entry name" value="HTH_MARR"/>
    <property type="match status" value="1"/>
</dbReference>
<reference evidence="5 7" key="1">
    <citation type="submission" date="2019-09" db="EMBL/GenBank/DDBJ databases">
        <title>In-depth cultivation of the pig gut microbiome towards novel bacterial diversity and tailored functional studies.</title>
        <authorList>
            <person name="Wylensek D."/>
            <person name="Hitch T.C.A."/>
            <person name="Clavel T."/>
        </authorList>
    </citation>
    <scope>NUCLEOTIDE SEQUENCE [LARGE SCALE GENOMIC DNA]</scope>
    <source>
        <strain evidence="5 7">WCA3-693-APC-4?</strain>
    </source>
</reference>
<gene>
    <name evidence="5" type="ORF">FYJ83_09495</name>
    <name evidence="6" type="ORF">FYJ83_09545</name>
</gene>
<dbReference type="InterPro" id="IPR036388">
    <property type="entry name" value="WH-like_DNA-bd_sf"/>
</dbReference>
<evidence type="ECO:0000313" key="6">
    <source>
        <dbReference type="EMBL" id="MSU01708.1"/>
    </source>
</evidence>
<dbReference type="Proteomes" id="UP000469523">
    <property type="component" value="Unassembled WGS sequence"/>
</dbReference>
<keyword evidence="2" id="KW-0238">DNA-binding</keyword>
<comment type="caution">
    <text evidence="5">The sequence shown here is derived from an EMBL/GenBank/DDBJ whole genome shotgun (WGS) entry which is preliminary data.</text>
</comment>
<name>A0A6N7XZP9_9FIRM</name>
<dbReference type="EMBL" id="VUNQ01000018">
    <property type="protein sequence ID" value="MSU01698.1"/>
    <property type="molecule type" value="Genomic_DNA"/>
</dbReference>
<dbReference type="Gene3D" id="1.10.10.10">
    <property type="entry name" value="Winged helix-like DNA-binding domain superfamily/Winged helix DNA-binding domain"/>
    <property type="match status" value="1"/>
</dbReference>
<dbReference type="PANTHER" id="PTHR42756:SF1">
    <property type="entry name" value="TRANSCRIPTIONAL REPRESSOR OF EMRAB OPERON"/>
    <property type="match status" value="1"/>
</dbReference>
<organism evidence="5 7">
    <name type="scientific">Tissierella pigra</name>
    <dbReference type="NCBI Taxonomy" id="2607614"/>
    <lineage>
        <taxon>Bacteria</taxon>
        <taxon>Bacillati</taxon>
        <taxon>Bacillota</taxon>
        <taxon>Tissierellia</taxon>
        <taxon>Tissierellales</taxon>
        <taxon>Tissierellaceae</taxon>
        <taxon>Tissierella</taxon>
    </lineage>
</organism>
<dbReference type="InterPro" id="IPR000835">
    <property type="entry name" value="HTH_MarR-typ"/>
</dbReference>
<dbReference type="GO" id="GO:0003700">
    <property type="term" value="F:DNA-binding transcription factor activity"/>
    <property type="evidence" value="ECO:0007669"/>
    <property type="project" value="InterPro"/>
</dbReference>
<proteinExistence type="predicted"/>
<dbReference type="GO" id="GO:0003677">
    <property type="term" value="F:DNA binding"/>
    <property type="evidence" value="ECO:0007669"/>
    <property type="project" value="UniProtKB-KW"/>
</dbReference>
<accession>A0A6N7XZP9</accession>
<sequence length="150" mass="17437">MEGLGNEVINAFITLTENIANSRTNVLDFGSEDMIFYRGEIHIIKMIGDYPGIFSSEIARRFGITRAVVHKTLLKLEEREFVIKEQDDEDRKRHKLFLTEKGQLAYEYHEKYHNLHDKALFDYVEGLPSDQLEAIKGFLEHANNLIQNHA</sequence>
<dbReference type="SUPFAM" id="SSF46785">
    <property type="entry name" value="Winged helix' DNA-binding domain"/>
    <property type="match status" value="1"/>
</dbReference>
<feature type="domain" description="HTH marR-type" evidence="4">
    <location>
        <begin position="5"/>
        <end position="144"/>
    </location>
</feature>
<evidence type="ECO:0000256" key="2">
    <source>
        <dbReference type="ARBA" id="ARBA00023125"/>
    </source>
</evidence>
<dbReference type="EMBL" id="VUNQ01000018">
    <property type="protein sequence ID" value="MSU01708.1"/>
    <property type="molecule type" value="Genomic_DNA"/>
</dbReference>
<dbReference type="PROSITE" id="PS50995">
    <property type="entry name" value="HTH_MARR_2"/>
    <property type="match status" value="1"/>
</dbReference>
<evidence type="ECO:0000256" key="3">
    <source>
        <dbReference type="ARBA" id="ARBA00023163"/>
    </source>
</evidence>
<keyword evidence="7" id="KW-1185">Reference proteome</keyword>
<evidence type="ECO:0000313" key="5">
    <source>
        <dbReference type="EMBL" id="MSU01698.1"/>
    </source>
</evidence>
<dbReference type="InterPro" id="IPR036390">
    <property type="entry name" value="WH_DNA-bd_sf"/>
</dbReference>
<evidence type="ECO:0000256" key="1">
    <source>
        <dbReference type="ARBA" id="ARBA00023015"/>
    </source>
</evidence>
<keyword evidence="3" id="KW-0804">Transcription</keyword>
<protein>
    <submittedName>
        <fullName evidence="5">MarR family transcriptional regulator</fullName>
    </submittedName>
</protein>
<dbReference type="PANTHER" id="PTHR42756">
    <property type="entry name" value="TRANSCRIPTIONAL REGULATOR, MARR"/>
    <property type="match status" value="1"/>
</dbReference>
<dbReference type="AlphaFoldDB" id="A0A6N7XZP9"/>